<dbReference type="InterPro" id="IPR037066">
    <property type="entry name" value="Plug_dom_sf"/>
</dbReference>
<evidence type="ECO:0000259" key="14">
    <source>
        <dbReference type="Pfam" id="PF07715"/>
    </source>
</evidence>
<keyword evidence="7 10" id="KW-0472">Membrane</keyword>
<evidence type="ECO:0000256" key="9">
    <source>
        <dbReference type="ARBA" id="ARBA00023237"/>
    </source>
</evidence>
<dbReference type="PANTHER" id="PTHR30069:SF29">
    <property type="entry name" value="HEMOGLOBIN AND HEMOGLOBIN-HAPTOGLOBIN-BINDING PROTEIN 1-RELATED"/>
    <property type="match status" value="1"/>
</dbReference>
<dbReference type="Pfam" id="PF00593">
    <property type="entry name" value="TonB_dep_Rec_b-barrel"/>
    <property type="match status" value="1"/>
</dbReference>
<evidence type="ECO:0000256" key="11">
    <source>
        <dbReference type="RuleBase" id="RU003357"/>
    </source>
</evidence>
<evidence type="ECO:0000256" key="8">
    <source>
        <dbReference type="ARBA" id="ARBA00023170"/>
    </source>
</evidence>
<evidence type="ECO:0000313" key="16">
    <source>
        <dbReference type="Proteomes" id="UP001594351"/>
    </source>
</evidence>
<evidence type="ECO:0000256" key="10">
    <source>
        <dbReference type="PROSITE-ProRule" id="PRU01360"/>
    </source>
</evidence>
<dbReference type="InterPro" id="IPR000531">
    <property type="entry name" value="Beta-barrel_TonB"/>
</dbReference>
<evidence type="ECO:0000313" key="15">
    <source>
        <dbReference type="EMBL" id="MFC1853768.1"/>
    </source>
</evidence>
<dbReference type="Pfam" id="PF07715">
    <property type="entry name" value="Plug"/>
    <property type="match status" value="1"/>
</dbReference>
<keyword evidence="8 15" id="KW-0675">Receptor</keyword>
<name>A0ABV6Z620_UNCC1</name>
<dbReference type="Gene3D" id="2.40.170.20">
    <property type="entry name" value="TonB-dependent receptor, beta-barrel domain"/>
    <property type="match status" value="1"/>
</dbReference>
<feature type="chain" id="PRO_5046516123" evidence="12">
    <location>
        <begin position="22"/>
        <end position="739"/>
    </location>
</feature>
<evidence type="ECO:0000259" key="13">
    <source>
        <dbReference type="Pfam" id="PF00593"/>
    </source>
</evidence>
<dbReference type="InterPro" id="IPR036942">
    <property type="entry name" value="Beta-barrel_TonB_sf"/>
</dbReference>
<accession>A0ABV6Z620</accession>
<evidence type="ECO:0000256" key="5">
    <source>
        <dbReference type="ARBA" id="ARBA00022729"/>
    </source>
</evidence>
<evidence type="ECO:0000256" key="4">
    <source>
        <dbReference type="ARBA" id="ARBA00022692"/>
    </source>
</evidence>
<dbReference type="InterPro" id="IPR039426">
    <property type="entry name" value="TonB-dep_rcpt-like"/>
</dbReference>
<dbReference type="EMBL" id="JBHPBY010000598">
    <property type="protein sequence ID" value="MFC1853768.1"/>
    <property type="molecule type" value="Genomic_DNA"/>
</dbReference>
<evidence type="ECO:0000256" key="6">
    <source>
        <dbReference type="ARBA" id="ARBA00023077"/>
    </source>
</evidence>
<feature type="domain" description="TonB-dependent receptor plug" evidence="14">
    <location>
        <begin position="57"/>
        <end position="167"/>
    </location>
</feature>
<evidence type="ECO:0000256" key="2">
    <source>
        <dbReference type="ARBA" id="ARBA00022448"/>
    </source>
</evidence>
<comment type="subcellular location">
    <subcellularLocation>
        <location evidence="1 10">Cell outer membrane</location>
        <topology evidence="1 10">Multi-pass membrane protein</topology>
    </subcellularLocation>
</comment>
<comment type="similarity">
    <text evidence="10 11">Belongs to the TonB-dependent receptor family.</text>
</comment>
<organism evidence="15 16">
    <name type="scientific">candidate division CSSED10-310 bacterium</name>
    <dbReference type="NCBI Taxonomy" id="2855610"/>
    <lineage>
        <taxon>Bacteria</taxon>
        <taxon>Bacteria division CSSED10-310</taxon>
    </lineage>
</organism>
<gene>
    <name evidence="15" type="ORF">ACFL27_26590</name>
</gene>
<dbReference type="Proteomes" id="UP001594351">
    <property type="component" value="Unassembled WGS sequence"/>
</dbReference>
<evidence type="ECO:0000256" key="12">
    <source>
        <dbReference type="SAM" id="SignalP"/>
    </source>
</evidence>
<feature type="domain" description="TonB-dependent receptor-like beta-barrel" evidence="13">
    <location>
        <begin position="389"/>
        <end position="685"/>
    </location>
</feature>
<comment type="caution">
    <text evidence="15">The sequence shown here is derived from an EMBL/GenBank/DDBJ whole genome shotgun (WGS) entry which is preliminary data.</text>
</comment>
<keyword evidence="2 10" id="KW-0813">Transport</keyword>
<keyword evidence="6 11" id="KW-0798">TonB box</keyword>
<dbReference type="SUPFAM" id="SSF56935">
    <property type="entry name" value="Porins"/>
    <property type="match status" value="1"/>
</dbReference>
<sequence length="739" mass="83480">MPTKKLILVLMSLILFSKAVAIAEQDDDAMLEKELHWLQAESYQGQVVTVSKISEKISEAPATIMVITRDDIERHGYTELSQILDDLPAMDVIRPYGDTHFKNYWRGFRNTIGEPFLVMIDGIVYNHLYYNTADIPLITVSLSNIERVEVVYGPASSVYGANAFMGVINVITLKDKANDGASVTVRMSGGSNETRIADLNYFYKQNDLRISLTARFDNGEIDADAAQNYEYLKDKYYADRRLWGGFVDNPRLGGECQSLHAHRSVDLRAYFGATELGAQYYVLNTGYGLVYAADLVQNNSVWKRPEYSLYFRHHQPFGEKVSSTTLLRYRRSDVTNDSYFVDAYFDGTTYVAAFSYWQSLNESWLVSQDFNVTLSDKFSFNLGLEYEQKNLQKAYDVSGEGESGTPGGYEPVSEIDADTYDYPEPPPAVFQSQNHIITEDIAFYIQNRYRLTPCHLLNLGLRIDDNSQYGTEMTIRTSYVANFDQWGVKVLYGEAFQEPVPRLLYGGWTGSGSDPDLDPEESQTVEVSGNYTAQKFSSLVSIWHVHNTKTIVNTPDGAKNLGDRTVVGLDYHIQYQFPLSILKPIKIWAYYSHVFKADETKFSEGIEVGTGDIGDLADNKFWLGTTVGVKDYLLATFRGRYIGERQTVETNPIKSVAAFFTADLNLMFWDFLVKGIGMSLTVNNLFDEEYYHPGIRDAGAGDTPGFFDEDAVWHGSGSYYNSLLPQPGRSVVLSLHLRY</sequence>
<keyword evidence="3 10" id="KW-1134">Transmembrane beta strand</keyword>
<keyword evidence="4 10" id="KW-0812">Transmembrane</keyword>
<evidence type="ECO:0000256" key="3">
    <source>
        <dbReference type="ARBA" id="ARBA00022452"/>
    </source>
</evidence>
<proteinExistence type="inferred from homology"/>
<evidence type="ECO:0000256" key="1">
    <source>
        <dbReference type="ARBA" id="ARBA00004571"/>
    </source>
</evidence>
<keyword evidence="5 12" id="KW-0732">Signal</keyword>
<dbReference type="PROSITE" id="PS52016">
    <property type="entry name" value="TONB_DEPENDENT_REC_3"/>
    <property type="match status" value="1"/>
</dbReference>
<dbReference type="PANTHER" id="PTHR30069">
    <property type="entry name" value="TONB-DEPENDENT OUTER MEMBRANE RECEPTOR"/>
    <property type="match status" value="1"/>
</dbReference>
<keyword evidence="9 10" id="KW-0998">Cell outer membrane</keyword>
<reference evidence="15 16" key="1">
    <citation type="submission" date="2024-09" db="EMBL/GenBank/DDBJ databases">
        <title>Laminarin stimulates single cell rates of sulfate reduction while oxygen inhibits transcriptomic activity in coastal marine sediment.</title>
        <authorList>
            <person name="Lindsay M."/>
            <person name="Orcutt B."/>
            <person name="Emerson D."/>
            <person name="Stepanauskas R."/>
            <person name="D'Angelo T."/>
        </authorList>
    </citation>
    <scope>NUCLEOTIDE SEQUENCE [LARGE SCALE GENOMIC DNA]</scope>
    <source>
        <strain evidence="15">SAG AM-311-K15</strain>
    </source>
</reference>
<dbReference type="Gene3D" id="2.170.130.10">
    <property type="entry name" value="TonB-dependent receptor, plug domain"/>
    <property type="match status" value="1"/>
</dbReference>
<dbReference type="InterPro" id="IPR012910">
    <property type="entry name" value="Plug_dom"/>
</dbReference>
<keyword evidence="16" id="KW-1185">Reference proteome</keyword>
<evidence type="ECO:0000256" key="7">
    <source>
        <dbReference type="ARBA" id="ARBA00023136"/>
    </source>
</evidence>
<feature type="signal peptide" evidence="12">
    <location>
        <begin position="1"/>
        <end position="21"/>
    </location>
</feature>
<protein>
    <submittedName>
        <fullName evidence="15">TonB-dependent receptor plug domain-containing protein</fullName>
    </submittedName>
</protein>